<keyword evidence="6" id="KW-1133">Transmembrane helix</keyword>
<evidence type="ECO:0000256" key="6">
    <source>
        <dbReference type="SAM" id="Phobius"/>
    </source>
</evidence>
<evidence type="ECO:0000256" key="3">
    <source>
        <dbReference type="ARBA" id="ARBA00029447"/>
    </source>
</evidence>
<organism evidence="9 10">
    <name type="scientific">Fundidesulfovibrio magnetotacticus</name>
    <dbReference type="NCBI Taxonomy" id="2730080"/>
    <lineage>
        <taxon>Bacteria</taxon>
        <taxon>Pseudomonadati</taxon>
        <taxon>Thermodesulfobacteriota</taxon>
        <taxon>Desulfovibrionia</taxon>
        <taxon>Desulfovibrionales</taxon>
        <taxon>Desulfovibrionaceae</taxon>
        <taxon>Fundidesulfovibrio</taxon>
    </lineage>
</organism>
<dbReference type="SMART" id="SM00283">
    <property type="entry name" value="MA"/>
    <property type="match status" value="1"/>
</dbReference>
<dbReference type="SUPFAM" id="SSF58104">
    <property type="entry name" value="Methyl-accepting chemotaxis protein (MCP) signaling domain"/>
    <property type="match status" value="1"/>
</dbReference>
<evidence type="ECO:0000313" key="9">
    <source>
        <dbReference type="EMBL" id="GFK93943.1"/>
    </source>
</evidence>
<dbReference type="Gene3D" id="1.10.287.950">
    <property type="entry name" value="Methyl-accepting chemotaxis protein"/>
    <property type="match status" value="1"/>
</dbReference>
<keyword evidence="6" id="KW-0472">Membrane</keyword>
<keyword evidence="10" id="KW-1185">Reference proteome</keyword>
<dbReference type="Pfam" id="PF00672">
    <property type="entry name" value="HAMP"/>
    <property type="match status" value="1"/>
</dbReference>
<dbReference type="GO" id="GO:0006935">
    <property type="term" value="P:chemotaxis"/>
    <property type="evidence" value="ECO:0007669"/>
    <property type="project" value="UniProtKB-ARBA"/>
</dbReference>
<feature type="transmembrane region" description="Helical" evidence="6">
    <location>
        <begin position="197"/>
        <end position="219"/>
    </location>
</feature>
<evidence type="ECO:0000259" key="8">
    <source>
        <dbReference type="PROSITE" id="PS50885"/>
    </source>
</evidence>
<dbReference type="PANTHER" id="PTHR32089:SF112">
    <property type="entry name" value="LYSOZYME-LIKE PROTEIN-RELATED"/>
    <property type="match status" value="1"/>
</dbReference>
<comment type="caution">
    <text evidence="9">The sequence shown here is derived from an EMBL/GenBank/DDBJ whole genome shotgun (WGS) entry which is preliminary data.</text>
</comment>
<evidence type="ECO:0000313" key="10">
    <source>
        <dbReference type="Proteomes" id="UP000494245"/>
    </source>
</evidence>
<dbReference type="FunFam" id="1.10.287.950:FF:000001">
    <property type="entry name" value="Methyl-accepting chemotaxis sensory transducer"/>
    <property type="match status" value="1"/>
</dbReference>
<keyword evidence="2 4" id="KW-0807">Transducer</keyword>
<dbReference type="Gene3D" id="6.10.340.10">
    <property type="match status" value="1"/>
</dbReference>
<comment type="similarity">
    <text evidence="3">Belongs to the methyl-accepting chemotaxis (MCP) protein family.</text>
</comment>
<feature type="transmembrane region" description="Helical" evidence="6">
    <location>
        <begin position="12"/>
        <end position="32"/>
    </location>
</feature>
<name>A0A6V8LMQ4_9BACT</name>
<feature type="domain" description="HAMP" evidence="8">
    <location>
        <begin position="220"/>
        <end position="272"/>
    </location>
</feature>
<evidence type="ECO:0000256" key="1">
    <source>
        <dbReference type="ARBA" id="ARBA00004370"/>
    </source>
</evidence>
<dbReference type="PROSITE" id="PS50885">
    <property type="entry name" value="HAMP"/>
    <property type="match status" value="1"/>
</dbReference>
<reference evidence="9 10" key="2">
    <citation type="submission" date="2020-05" db="EMBL/GenBank/DDBJ databases">
        <title>Draft genome sequence of Desulfovibrio sp. strainFSS-1.</title>
        <authorList>
            <person name="Shimoshige H."/>
            <person name="Kobayashi H."/>
            <person name="Maekawa T."/>
        </authorList>
    </citation>
    <scope>NUCLEOTIDE SEQUENCE [LARGE SCALE GENOMIC DNA]</scope>
    <source>
        <strain evidence="9 10">SIID29052-01</strain>
    </source>
</reference>
<dbReference type="CDD" id="cd06225">
    <property type="entry name" value="HAMP"/>
    <property type="match status" value="1"/>
</dbReference>
<dbReference type="Pfam" id="PF00015">
    <property type="entry name" value="MCPsignal"/>
    <property type="match status" value="1"/>
</dbReference>
<evidence type="ECO:0000256" key="4">
    <source>
        <dbReference type="PROSITE-ProRule" id="PRU00284"/>
    </source>
</evidence>
<evidence type="ECO:0000256" key="5">
    <source>
        <dbReference type="SAM" id="Coils"/>
    </source>
</evidence>
<comment type="subcellular location">
    <subcellularLocation>
        <location evidence="1">Membrane</location>
    </subcellularLocation>
</comment>
<dbReference type="InterPro" id="IPR004089">
    <property type="entry name" value="MCPsignal_dom"/>
</dbReference>
<dbReference type="Proteomes" id="UP000494245">
    <property type="component" value="Unassembled WGS sequence"/>
</dbReference>
<proteinExistence type="inferred from homology"/>
<dbReference type="PANTHER" id="PTHR32089">
    <property type="entry name" value="METHYL-ACCEPTING CHEMOTAXIS PROTEIN MCPB"/>
    <property type="match status" value="1"/>
</dbReference>
<evidence type="ECO:0000256" key="2">
    <source>
        <dbReference type="ARBA" id="ARBA00023224"/>
    </source>
</evidence>
<evidence type="ECO:0000259" key="7">
    <source>
        <dbReference type="PROSITE" id="PS50111"/>
    </source>
</evidence>
<dbReference type="InterPro" id="IPR003660">
    <property type="entry name" value="HAMP_dom"/>
</dbReference>
<keyword evidence="5" id="KW-0175">Coiled coil</keyword>
<protein>
    <submittedName>
        <fullName evidence="9">Methyl-accepting chemotaxis protein CtpH</fullName>
    </submittedName>
</protein>
<dbReference type="CDD" id="cd11386">
    <property type="entry name" value="MCP_signal"/>
    <property type="match status" value="1"/>
</dbReference>
<dbReference type="AlphaFoldDB" id="A0A6V8LMQ4"/>
<dbReference type="SMART" id="SM00304">
    <property type="entry name" value="HAMP"/>
    <property type="match status" value="1"/>
</dbReference>
<dbReference type="GO" id="GO:0016020">
    <property type="term" value="C:membrane"/>
    <property type="evidence" value="ECO:0007669"/>
    <property type="project" value="UniProtKB-SubCell"/>
</dbReference>
<accession>A0A6V8LMQ4</accession>
<dbReference type="RefSeq" id="WP_235956905.1">
    <property type="nucleotide sequence ID" value="NZ_BLTE01000007.1"/>
</dbReference>
<dbReference type="PROSITE" id="PS50111">
    <property type="entry name" value="CHEMOTAXIS_TRANSDUC_2"/>
    <property type="match status" value="1"/>
</dbReference>
<dbReference type="EMBL" id="BLTE01000007">
    <property type="protein sequence ID" value="GFK93943.1"/>
    <property type="molecule type" value="Genomic_DNA"/>
</dbReference>
<feature type="domain" description="Methyl-accepting transducer" evidence="7">
    <location>
        <begin position="319"/>
        <end position="555"/>
    </location>
</feature>
<gene>
    <name evidence="9" type="primary">ctpH</name>
    <name evidence="9" type="ORF">NNJEOMEG_01781</name>
</gene>
<reference evidence="9 10" key="1">
    <citation type="submission" date="2020-04" db="EMBL/GenBank/DDBJ databases">
        <authorList>
            <consortium name="Desulfovibrio sp. FSS-1 genome sequencing consortium"/>
            <person name="Shimoshige H."/>
            <person name="Kobayashi H."/>
            <person name="Maekawa T."/>
        </authorList>
    </citation>
    <scope>NUCLEOTIDE SEQUENCE [LARGE SCALE GENOMIC DNA]</scope>
    <source>
        <strain evidence="9 10">SIID29052-01</strain>
    </source>
</reference>
<feature type="coiled-coil region" evidence="5">
    <location>
        <begin position="257"/>
        <end position="284"/>
    </location>
</feature>
<sequence length="591" mass="62761">MLIDNLSVKAKLFSIVGLGVGCVACLYVYVMVHSADLDRAMREQLAQAEVVVRTVDTAREAQVAFKVQVQEWKNILIRGNDKALYEKHLAGFRAEHEKMLASLAELRRDMRQLGMASDMADGTAALHTALLGKYLDALRAFHPEDPQTGKAVDKLVTGIDREPTRAIDAIVDSIARTGEEARAAALTRTEESRRGSVMLSSLFLVLVAAVLSGLSLLVISNIAGPLRESVRYARAVAEGDLDSVLDVRRGDEIGMLAESLRRMVAALKDKIRIADAKSAEAAREALAARKAIGESESARETAEAHSRNMLHAAERLEDVAGSLAGASRELMERIGRSSRGAEEQSRFAGQTAVAMDQMNATVLEVARSATQAAQTAGVARDKAQEGSRAVTEVVRGIGAVQESALGLKGDMAVLGGQAEGIGRVMGVISDIADQTNLLALNAAIEAARAGDAGRGFAVVADEVRKLAEKTMSATKEVGDAIRAIQEGTRKNVGNVEQAVAGIEAVTNQARSSGEALDEIVSLVERTTDQVRSIAAASQEQAAASEQINRGVGDVNRISSETAEAMQESARSVDTLSGQTHVLAELIEHLKS</sequence>
<dbReference type="GO" id="GO:0007165">
    <property type="term" value="P:signal transduction"/>
    <property type="evidence" value="ECO:0007669"/>
    <property type="project" value="UniProtKB-KW"/>
</dbReference>
<keyword evidence="6" id="KW-0812">Transmembrane</keyword>